<dbReference type="Pfam" id="PF06985">
    <property type="entry name" value="HET"/>
    <property type="match status" value="1"/>
</dbReference>
<dbReference type="PANTHER" id="PTHR10622:SF12">
    <property type="entry name" value="HET DOMAIN-CONTAINING PROTEIN"/>
    <property type="match status" value="1"/>
</dbReference>
<organism evidence="3 4">
    <name type="scientific">Claviceps africana</name>
    <dbReference type="NCBI Taxonomy" id="83212"/>
    <lineage>
        <taxon>Eukaryota</taxon>
        <taxon>Fungi</taxon>
        <taxon>Dikarya</taxon>
        <taxon>Ascomycota</taxon>
        <taxon>Pezizomycotina</taxon>
        <taxon>Sordariomycetes</taxon>
        <taxon>Hypocreomycetidae</taxon>
        <taxon>Hypocreales</taxon>
        <taxon>Clavicipitaceae</taxon>
        <taxon>Claviceps</taxon>
    </lineage>
</organism>
<reference evidence="3" key="1">
    <citation type="journal article" date="2020" name="bioRxiv">
        <title>Whole genome comparisons of ergot fungi reveals the divergence and evolution of species within the genus Claviceps are the result of varying mechanisms driving genome evolution and host range expansion.</title>
        <authorList>
            <person name="Wyka S.A."/>
            <person name="Mondo S.J."/>
            <person name="Liu M."/>
            <person name="Dettman J."/>
            <person name="Nalam V."/>
            <person name="Broders K.D."/>
        </authorList>
    </citation>
    <scope>NUCLEOTIDE SEQUENCE</scope>
    <source>
        <strain evidence="3">CCC 489</strain>
    </source>
</reference>
<dbReference type="Proteomes" id="UP000811619">
    <property type="component" value="Unassembled WGS sequence"/>
</dbReference>
<feature type="region of interest" description="Disordered" evidence="1">
    <location>
        <begin position="124"/>
        <end position="145"/>
    </location>
</feature>
<comment type="caution">
    <text evidence="3">The sequence shown here is derived from an EMBL/GenBank/DDBJ whole genome shotgun (WGS) entry which is preliminary data.</text>
</comment>
<feature type="non-terminal residue" evidence="3">
    <location>
        <position position="145"/>
    </location>
</feature>
<sequence length="145" mass="15865">MWLINTATLTLELFHGRDVPPYAILSHTWGPEEVSFQEFQQQQHPGRDTHAQDEPRGGGNKAGHGKIAATCARARRDGWPYAWVDTCCIDKTSSAELTEAINSMFGWYRGSHVCYVLLSDLEATPGSGPGTRPGRASRAAPSRAP</sequence>
<protein>
    <recommendedName>
        <fullName evidence="2">Heterokaryon incompatibility domain-containing protein</fullName>
    </recommendedName>
</protein>
<evidence type="ECO:0000256" key="1">
    <source>
        <dbReference type="SAM" id="MobiDB-lite"/>
    </source>
</evidence>
<feature type="domain" description="Heterokaryon incompatibility" evidence="2">
    <location>
        <begin position="22"/>
        <end position="124"/>
    </location>
</feature>
<dbReference type="AlphaFoldDB" id="A0A8K0J3L2"/>
<keyword evidence="4" id="KW-1185">Reference proteome</keyword>
<feature type="region of interest" description="Disordered" evidence="1">
    <location>
        <begin position="37"/>
        <end position="65"/>
    </location>
</feature>
<name>A0A8K0J3L2_9HYPO</name>
<dbReference type="PANTHER" id="PTHR10622">
    <property type="entry name" value="HET DOMAIN-CONTAINING PROTEIN"/>
    <property type="match status" value="1"/>
</dbReference>
<evidence type="ECO:0000259" key="2">
    <source>
        <dbReference type="Pfam" id="PF06985"/>
    </source>
</evidence>
<feature type="compositionally biased region" description="Basic and acidic residues" evidence="1">
    <location>
        <begin position="45"/>
        <end position="56"/>
    </location>
</feature>
<evidence type="ECO:0000313" key="3">
    <source>
        <dbReference type="EMBL" id="KAG5921176.1"/>
    </source>
</evidence>
<gene>
    <name evidence="3" type="ORF">E4U42_005941</name>
</gene>
<dbReference type="InterPro" id="IPR010730">
    <property type="entry name" value="HET"/>
</dbReference>
<evidence type="ECO:0000313" key="4">
    <source>
        <dbReference type="Proteomes" id="UP000811619"/>
    </source>
</evidence>
<dbReference type="OrthoDB" id="4955925at2759"/>
<proteinExistence type="predicted"/>
<dbReference type="EMBL" id="SRPY01000575">
    <property type="protein sequence ID" value="KAG5921176.1"/>
    <property type="molecule type" value="Genomic_DNA"/>
</dbReference>
<accession>A0A8K0J3L2</accession>